<dbReference type="InterPro" id="IPR038740">
    <property type="entry name" value="BioF2-like_GNAT_dom"/>
</dbReference>
<protein>
    <submittedName>
        <fullName evidence="2">FemAB-related protein, PEP-CTERM system-associated</fullName>
    </submittedName>
</protein>
<dbReference type="AlphaFoldDB" id="A0A078L3U8"/>
<dbReference type="InterPro" id="IPR050644">
    <property type="entry name" value="PG_Glycine_Bridge_Synth"/>
</dbReference>
<feature type="domain" description="BioF2-like acetyltransferase" evidence="1">
    <location>
        <begin position="153"/>
        <end position="281"/>
    </location>
</feature>
<gene>
    <name evidence="2" type="ORF">BN59_03123</name>
</gene>
<keyword evidence="3" id="KW-1185">Reference proteome</keyword>
<dbReference type="Gene3D" id="3.40.630.30">
    <property type="match status" value="1"/>
</dbReference>
<organism evidence="2 3">
    <name type="scientific">Legionella massiliensis</name>
    <dbReference type="NCBI Taxonomy" id="1034943"/>
    <lineage>
        <taxon>Bacteria</taxon>
        <taxon>Pseudomonadati</taxon>
        <taxon>Pseudomonadota</taxon>
        <taxon>Gammaproteobacteria</taxon>
        <taxon>Legionellales</taxon>
        <taxon>Legionellaceae</taxon>
        <taxon>Legionella</taxon>
    </lineage>
</organism>
<proteinExistence type="predicted"/>
<dbReference type="PANTHER" id="PTHR36174">
    <property type="entry name" value="LIPID II:GLYCINE GLYCYLTRANSFERASE"/>
    <property type="match status" value="1"/>
</dbReference>
<dbReference type="Proteomes" id="UP000044071">
    <property type="component" value="Unassembled WGS sequence"/>
</dbReference>
<evidence type="ECO:0000313" key="3">
    <source>
        <dbReference type="Proteomes" id="UP000044071"/>
    </source>
</evidence>
<accession>A0A078L3U8</accession>
<dbReference type="RefSeq" id="WP_044011993.1">
    <property type="nucleotide sequence ID" value="NZ_CCVW01000004.1"/>
</dbReference>
<dbReference type="OrthoDB" id="9808687at2"/>
<evidence type="ECO:0000313" key="2">
    <source>
        <dbReference type="EMBL" id="CDZ78809.1"/>
    </source>
</evidence>
<sequence>MVVARVYKAEDKSSWDRFVAQCKAPLFFFQRDYLEYHAHRFSDASLLFYQDEVLLAVFPASREGEVLSSHGGLTYGGLLLSERVRSETVITIIKVLAEKVYELGCKKIIYKAIPYLFYTQGSQEDLYALVNHLDAKIFRRDLSSVIYLNNRLKLSKGRKWLISRAQKLGLKVSRSSDWSAFHRLLASVLLRHGAQPVHSVSELETLAALFPDNIRLMVVEQEGVIEAAALLFHFHATVHTQYLATSETGKDLGALDFLIESCIAEAKSQGYSYFSFGISTEQQGRVLNTGLVAQKENFGARGVVLDFYEIELDGQLS</sequence>
<dbReference type="Pfam" id="PF13480">
    <property type="entry name" value="Acetyltransf_6"/>
    <property type="match status" value="1"/>
</dbReference>
<evidence type="ECO:0000259" key="1">
    <source>
        <dbReference type="Pfam" id="PF13480"/>
    </source>
</evidence>
<dbReference type="PANTHER" id="PTHR36174:SF1">
    <property type="entry name" value="LIPID II:GLYCINE GLYCYLTRANSFERASE"/>
    <property type="match status" value="1"/>
</dbReference>
<dbReference type="InterPro" id="IPR016181">
    <property type="entry name" value="Acyl_CoA_acyltransferase"/>
</dbReference>
<dbReference type="eggNOG" id="COG3146">
    <property type="taxonomic scope" value="Bacteria"/>
</dbReference>
<dbReference type="EMBL" id="CCSB01000004">
    <property type="protein sequence ID" value="CDZ78809.1"/>
    <property type="molecule type" value="Genomic_DNA"/>
</dbReference>
<dbReference type="SUPFAM" id="SSF55729">
    <property type="entry name" value="Acyl-CoA N-acyltransferases (Nat)"/>
    <property type="match status" value="1"/>
</dbReference>
<reference evidence="2 3" key="1">
    <citation type="submission" date="2014-06" db="EMBL/GenBank/DDBJ databases">
        <authorList>
            <person name="Urmite Genomes Urmite Genomes"/>
        </authorList>
    </citation>
    <scope>NUCLEOTIDE SEQUENCE [LARGE SCALE GENOMIC DNA]</scope>
</reference>
<dbReference type="STRING" id="1034943.BN59_03123"/>
<name>A0A078L3U8_9GAMM</name>